<keyword evidence="5" id="KW-1185">Reference proteome</keyword>
<feature type="domain" description="Cupin type-1" evidence="3">
    <location>
        <begin position="20"/>
        <end position="70"/>
    </location>
</feature>
<dbReference type="InterPro" id="IPR014710">
    <property type="entry name" value="RmlC-like_jellyroll"/>
</dbReference>
<dbReference type="PANTHER" id="PTHR31189:SF13">
    <property type="entry name" value="CUPINCIN"/>
    <property type="match status" value="1"/>
</dbReference>
<comment type="caution">
    <text evidence="4">The sequence shown here is derived from an EMBL/GenBank/DDBJ whole genome shotgun (WGS) entry which is preliminary data.</text>
</comment>
<dbReference type="InterPro" id="IPR011051">
    <property type="entry name" value="RmlC_Cupin_sf"/>
</dbReference>
<reference evidence="4 5" key="1">
    <citation type="journal article" date="2021" name="Commun. Biol.">
        <title>The genome of Shorea leprosula (Dipterocarpaceae) highlights the ecological relevance of drought in aseasonal tropical rainforests.</title>
        <authorList>
            <person name="Ng K.K.S."/>
            <person name="Kobayashi M.J."/>
            <person name="Fawcett J.A."/>
            <person name="Hatakeyama M."/>
            <person name="Paape T."/>
            <person name="Ng C.H."/>
            <person name="Ang C.C."/>
            <person name="Tnah L.H."/>
            <person name="Lee C.T."/>
            <person name="Nishiyama T."/>
            <person name="Sese J."/>
            <person name="O'Brien M.J."/>
            <person name="Copetti D."/>
            <person name="Mohd Noor M.I."/>
            <person name="Ong R.C."/>
            <person name="Putra M."/>
            <person name="Sireger I.Z."/>
            <person name="Indrioko S."/>
            <person name="Kosugi Y."/>
            <person name="Izuno A."/>
            <person name="Isagi Y."/>
            <person name="Lee S.L."/>
            <person name="Shimizu K.K."/>
        </authorList>
    </citation>
    <scope>NUCLEOTIDE SEQUENCE [LARGE SCALE GENOMIC DNA]</scope>
    <source>
        <strain evidence="4">214</strain>
    </source>
</reference>
<dbReference type="AlphaFoldDB" id="A0AAV5MFJ9"/>
<dbReference type="PANTHER" id="PTHR31189">
    <property type="entry name" value="OS03G0336100 PROTEIN-RELATED"/>
    <property type="match status" value="1"/>
</dbReference>
<keyword evidence="1" id="KW-0732">Signal</keyword>
<evidence type="ECO:0000313" key="5">
    <source>
        <dbReference type="Proteomes" id="UP001054252"/>
    </source>
</evidence>
<feature type="region of interest" description="Disordered" evidence="2">
    <location>
        <begin position="1"/>
        <end position="23"/>
    </location>
</feature>
<sequence>MPHVSKQDSKDKEWKSSPRYHTKDAPLETDTVFIVPRGHPFVTVASKNSNMEILCFEVNAEGNIRYSLAGKRNIVKLFEKEAK</sequence>
<dbReference type="Gene3D" id="2.60.120.10">
    <property type="entry name" value="Jelly Rolls"/>
    <property type="match status" value="1"/>
</dbReference>
<dbReference type="InterPro" id="IPR006045">
    <property type="entry name" value="Cupin_1"/>
</dbReference>
<evidence type="ECO:0000256" key="1">
    <source>
        <dbReference type="ARBA" id="ARBA00022729"/>
    </source>
</evidence>
<evidence type="ECO:0000259" key="3">
    <source>
        <dbReference type="Pfam" id="PF00190"/>
    </source>
</evidence>
<dbReference type="InterPro" id="IPR050253">
    <property type="entry name" value="Seed_Storage-Functional"/>
</dbReference>
<evidence type="ECO:0000256" key="2">
    <source>
        <dbReference type="SAM" id="MobiDB-lite"/>
    </source>
</evidence>
<dbReference type="Proteomes" id="UP001054252">
    <property type="component" value="Unassembled WGS sequence"/>
</dbReference>
<dbReference type="EMBL" id="BPVZ01000262">
    <property type="protein sequence ID" value="GKV48575.1"/>
    <property type="molecule type" value="Genomic_DNA"/>
</dbReference>
<dbReference type="SUPFAM" id="SSF51182">
    <property type="entry name" value="RmlC-like cupins"/>
    <property type="match status" value="1"/>
</dbReference>
<proteinExistence type="predicted"/>
<evidence type="ECO:0000313" key="4">
    <source>
        <dbReference type="EMBL" id="GKV48575.1"/>
    </source>
</evidence>
<protein>
    <recommendedName>
        <fullName evidence="3">Cupin type-1 domain-containing protein</fullName>
    </recommendedName>
</protein>
<dbReference type="Pfam" id="PF00190">
    <property type="entry name" value="Cupin_1"/>
    <property type="match status" value="1"/>
</dbReference>
<organism evidence="4 5">
    <name type="scientific">Rubroshorea leprosula</name>
    <dbReference type="NCBI Taxonomy" id="152421"/>
    <lineage>
        <taxon>Eukaryota</taxon>
        <taxon>Viridiplantae</taxon>
        <taxon>Streptophyta</taxon>
        <taxon>Embryophyta</taxon>
        <taxon>Tracheophyta</taxon>
        <taxon>Spermatophyta</taxon>
        <taxon>Magnoliopsida</taxon>
        <taxon>eudicotyledons</taxon>
        <taxon>Gunneridae</taxon>
        <taxon>Pentapetalae</taxon>
        <taxon>rosids</taxon>
        <taxon>malvids</taxon>
        <taxon>Malvales</taxon>
        <taxon>Dipterocarpaceae</taxon>
        <taxon>Rubroshorea</taxon>
    </lineage>
</organism>
<name>A0AAV5MFJ9_9ROSI</name>
<gene>
    <name evidence="4" type="ORF">SLEP1_g55375</name>
</gene>
<accession>A0AAV5MFJ9</accession>